<dbReference type="CDD" id="cd08421">
    <property type="entry name" value="PBP2_LTTR_like_1"/>
    <property type="match status" value="1"/>
</dbReference>
<accession>A0ABU8XHQ0</accession>
<dbReference type="EMBL" id="JBBKZS010000017">
    <property type="protein sequence ID" value="MEJ8858529.1"/>
    <property type="molecule type" value="Genomic_DNA"/>
</dbReference>
<organism evidence="6 7">
    <name type="scientific">Variovorax robiniae</name>
    <dbReference type="NCBI Taxonomy" id="1836199"/>
    <lineage>
        <taxon>Bacteria</taxon>
        <taxon>Pseudomonadati</taxon>
        <taxon>Pseudomonadota</taxon>
        <taxon>Betaproteobacteria</taxon>
        <taxon>Burkholderiales</taxon>
        <taxon>Comamonadaceae</taxon>
        <taxon>Variovorax</taxon>
    </lineage>
</organism>
<keyword evidence="2" id="KW-0805">Transcription regulation</keyword>
<comment type="similarity">
    <text evidence="1">Belongs to the LysR transcriptional regulatory family.</text>
</comment>
<dbReference type="InterPro" id="IPR000847">
    <property type="entry name" value="LysR_HTH_N"/>
</dbReference>
<protein>
    <submittedName>
        <fullName evidence="6">LysR family transcriptional regulator</fullName>
    </submittedName>
</protein>
<sequence>MLPDIDSLALFVRAAELHSLSKAAEASHIGVAAASRRIALLEHRFKTTLLERSPRGVELTAAGVTLLGHAKTLLIHLNHMNADMGDHAAGRKGVLRIIANTSAMTEYLPDDLASFARDNPDVRLVVEERWSAEAIRLLLAGEADIGIVVEGFRTEGLETFAYRSDRLAVIAPPGHALVQLEQMRFEDVLDHDLIALESGSSMMRLLAEQAVVMEKSLSLRVQVRSFEAVCRMVQAGLGVGLLPFQAAKVLGESMNLTVRELAEAWAERHMLLCVKKDRPPSLSLTLLLDHLRG</sequence>
<evidence type="ECO:0000259" key="5">
    <source>
        <dbReference type="PROSITE" id="PS50931"/>
    </source>
</evidence>
<dbReference type="InterPro" id="IPR005119">
    <property type="entry name" value="LysR_subst-bd"/>
</dbReference>
<evidence type="ECO:0000313" key="6">
    <source>
        <dbReference type="EMBL" id="MEJ8858529.1"/>
    </source>
</evidence>
<dbReference type="Pfam" id="PF00126">
    <property type="entry name" value="HTH_1"/>
    <property type="match status" value="1"/>
</dbReference>
<evidence type="ECO:0000256" key="1">
    <source>
        <dbReference type="ARBA" id="ARBA00009437"/>
    </source>
</evidence>
<dbReference type="Proteomes" id="UP001367030">
    <property type="component" value="Unassembled WGS sequence"/>
</dbReference>
<reference evidence="6 7" key="1">
    <citation type="submission" date="2024-03" db="EMBL/GenBank/DDBJ databases">
        <title>Novel species of the genus Variovorax.</title>
        <authorList>
            <person name="Liu Q."/>
            <person name="Xin Y.-H."/>
        </authorList>
    </citation>
    <scope>NUCLEOTIDE SEQUENCE [LARGE SCALE GENOMIC DNA]</scope>
    <source>
        <strain evidence="6 7">KACC 18901</strain>
    </source>
</reference>
<dbReference type="Gene3D" id="1.10.10.10">
    <property type="entry name" value="Winged helix-like DNA-binding domain superfamily/Winged helix DNA-binding domain"/>
    <property type="match status" value="1"/>
</dbReference>
<dbReference type="SUPFAM" id="SSF53850">
    <property type="entry name" value="Periplasmic binding protein-like II"/>
    <property type="match status" value="1"/>
</dbReference>
<dbReference type="PANTHER" id="PTHR30419">
    <property type="entry name" value="HTH-TYPE TRANSCRIPTIONAL REGULATOR YBHD"/>
    <property type="match status" value="1"/>
</dbReference>
<evidence type="ECO:0000256" key="4">
    <source>
        <dbReference type="ARBA" id="ARBA00023163"/>
    </source>
</evidence>
<dbReference type="InterPro" id="IPR036388">
    <property type="entry name" value="WH-like_DNA-bd_sf"/>
</dbReference>
<dbReference type="Pfam" id="PF03466">
    <property type="entry name" value="LysR_substrate"/>
    <property type="match status" value="1"/>
</dbReference>
<dbReference type="PROSITE" id="PS50931">
    <property type="entry name" value="HTH_LYSR"/>
    <property type="match status" value="1"/>
</dbReference>
<name>A0ABU8XHQ0_9BURK</name>
<feature type="domain" description="HTH lysR-type" evidence="5">
    <location>
        <begin position="3"/>
        <end position="60"/>
    </location>
</feature>
<dbReference type="PANTHER" id="PTHR30419:SF2">
    <property type="entry name" value="LYSR FAMILY TRANSCRIPTIONAL REGULATOR"/>
    <property type="match status" value="1"/>
</dbReference>
<evidence type="ECO:0000256" key="2">
    <source>
        <dbReference type="ARBA" id="ARBA00023015"/>
    </source>
</evidence>
<dbReference type="InterPro" id="IPR050950">
    <property type="entry name" value="HTH-type_LysR_regulators"/>
</dbReference>
<keyword evidence="7" id="KW-1185">Reference proteome</keyword>
<keyword evidence="3" id="KW-0238">DNA-binding</keyword>
<proteinExistence type="inferred from homology"/>
<evidence type="ECO:0000256" key="3">
    <source>
        <dbReference type="ARBA" id="ARBA00023125"/>
    </source>
</evidence>
<dbReference type="SUPFAM" id="SSF46785">
    <property type="entry name" value="Winged helix' DNA-binding domain"/>
    <property type="match status" value="1"/>
</dbReference>
<dbReference type="RefSeq" id="WP_340338586.1">
    <property type="nucleotide sequence ID" value="NZ_JBBKZS010000017.1"/>
</dbReference>
<evidence type="ECO:0000313" key="7">
    <source>
        <dbReference type="Proteomes" id="UP001367030"/>
    </source>
</evidence>
<keyword evidence="4" id="KW-0804">Transcription</keyword>
<dbReference type="Gene3D" id="3.40.190.290">
    <property type="match status" value="1"/>
</dbReference>
<dbReference type="InterPro" id="IPR036390">
    <property type="entry name" value="WH_DNA-bd_sf"/>
</dbReference>
<comment type="caution">
    <text evidence="6">The sequence shown here is derived from an EMBL/GenBank/DDBJ whole genome shotgun (WGS) entry which is preliminary data.</text>
</comment>
<gene>
    <name evidence="6" type="ORF">WKW79_28430</name>
</gene>